<dbReference type="PANTHER" id="PTHR43385">
    <property type="entry name" value="RIBOFLAVIN TRANSPORTER RIBJ"/>
    <property type="match status" value="1"/>
</dbReference>
<name>A0ABM1E5S8_PRICU</name>
<dbReference type="SUPFAM" id="SSF103473">
    <property type="entry name" value="MFS general substrate transporter"/>
    <property type="match status" value="1"/>
</dbReference>
<dbReference type="InterPro" id="IPR036259">
    <property type="entry name" value="MFS_trans_sf"/>
</dbReference>
<dbReference type="RefSeq" id="XP_014667549.1">
    <property type="nucleotide sequence ID" value="XM_014812063.1"/>
</dbReference>
<keyword evidence="3 6" id="KW-0812">Transmembrane</keyword>
<comment type="subcellular location">
    <subcellularLocation>
        <location evidence="1">Membrane</location>
        <topology evidence="1">Multi-pass membrane protein</topology>
    </subcellularLocation>
</comment>
<keyword evidence="7" id="KW-1185">Reference proteome</keyword>
<sequence>CHVTSTCRYFSQKQLLDRVPSFFLVFGGIYAVIQLIGCCLLFSAPPTVALNEEKEDEEKKPLVENGEQKKPLVAEASSVGIDVPPLAVLRTRSFWTLWIIIATGDQGIFFVANLYKVYGQTFIYDDKFLALVGSLASIGNSLGRIMWGIVIDKSTFKTCMICLNAGLFALVMTLIATPHGGATMYAVWISAIYLVFSGLFILIPTAVSRCFGQKYFAINFGLVFSANAITTPIGALLASLLLDPLGWFGMFSLVSACVLAAMAFTFTFNGKRADGRPV</sequence>
<dbReference type="InterPro" id="IPR011701">
    <property type="entry name" value="MFS"/>
</dbReference>
<proteinExistence type="predicted"/>
<keyword evidence="4 6" id="KW-1133">Transmembrane helix</keyword>
<evidence type="ECO:0000256" key="6">
    <source>
        <dbReference type="SAM" id="Phobius"/>
    </source>
</evidence>
<dbReference type="InterPro" id="IPR052983">
    <property type="entry name" value="MFS_Riboflavin_Transporter"/>
</dbReference>
<organism evidence="7 8">
    <name type="scientific">Priapulus caudatus</name>
    <name type="common">Priapulid worm</name>
    <dbReference type="NCBI Taxonomy" id="37621"/>
    <lineage>
        <taxon>Eukaryota</taxon>
        <taxon>Metazoa</taxon>
        <taxon>Ecdysozoa</taxon>
        <taxon>Scalidophora</taxon>
        <taxon>Priapulida</taxon>
        <taxon>Priapulimorpha</taxon>
        <taxon>Priapulimorphida</taxon>
        <taxon>Priapulidae</taxon>
        <taxon>Priapulus</taxon>
    </lineage>
</organism>
<feature type="transmembrane region" description="Helical" evidence="6">
    <location>
        <begin position="127"/>
        <end position="147"/>
    </location>
</feature>
<feature type="transmembrane region" description="Helical" evidence="6">
    <location>
        <begin position="215"/>
        <end position="241"/>
    </location>
</feature>
<evidence type="ECO:0000256" key="3">
    <source>
        <dbReference type="ARBA" id="ARBA00022692"/>
    </source>
</evidence>
<evidence type="ECO:0000256" key="1">
    <source>
        <dbReference type="ARBA" id="ARBA00004141"/>
    </source>
</evidence>
<feature type="transmembrane region" description="Helical" evidence="6">
    <location>
        <begin position="182"/>
        <end position="203"/>
    </location>
</feature>
<evidence type="ECO:0000256" key="4">
    <source>
        <dbReference type="ARBA" id="ARBA00022989"/>
    </source>
</evidence>
<reference evidence="8" key="1">
    <citation type="submission" date="2025-08" db="UniProtKB">
        <authorList>
            <consortium name="RefSeq"/>
        </authorList>
    </citation>
    <scope>IDENTIFICATION</scope>
</reference>
<evidence type="ECO:0000256" key="2">
    <source>
        <dbReference type="ARBA" id="ARBA00022448"/>
    </source>
</evidence>
<feature type="transmembrane region" description="Helical" evidence="6">
    <location>
        <begin position="22"/>
        <end position="44"/>
    </location>
</feature>
<gene>
    <name evidence="8" type="primary">LOC106809104</name>
</gene>
<dbReference type="GeneID" id="106809104"/>
<keyword evidence="5 6" id="KW-0472">Membrane</keyword>
<evidence type="ECO:0000313" key="8">
    <source>
        <dbReference type="RefSeq" id="XP_014667549.1"/>
    </source>
</evidence>
<feature type="non-terminal residue" evidence="8">
    <location>
        <position position="1"/>
    </location>
</feature>
<dbReference type="PANTHER" id="PTHR43385:SF1">
    <property type="entry name" value="RIBOFLAVIN TRANSPORTER RIBJ"/>
    <property type="match status" value="1"/>
</dbReference>
<evidence type="ECO:0000313" key="7">
    <source>
        <dbReference type="Proteomes" id="UP000695022"/>
    </source>
</evidence>
<keyword evidence="2" id="KW-0813">Transport</keyword>
<dbReference type="Gene3D" id="1.20.1250.20">
    <property type="entry name" value="MFS general substrate transporter like domains"/>
    <property type="match status" value="1"/>
</dbReference>
<feature type="transmembrane region" description="Helical" evidence="6">
    <location>
        <begin position="94"/>
        <end position="115"/>
    </location>
</feature>
<feature type="transmembrane region" description="Helical" evidence="6">
    <location>
        <begin position="247"/>
        <end position="268"/>
    </location>
</feature>
<dbReference type="Pfam" id="PF07690">
    <property type="entry name" value="MFS_1"/>
    <property type="match status" value="1"/>
</dbReference>
<protein>
    <submittedName>
        <fullName evidence="8">Uncharacterized protein LOC106809104</fullName>
    </submittedName>
</protein>
<evidence type="ECO:0000256" key="5">
    <source>
        <dbReference type="ARBA" id="ARBA00023136"/>
    </source>
</evidence>
<dbReference type="Proteomes" id="UP000695022">
    <property type="component" value="Unplaced"/>
</dbReference>
<accession>A0ABM1E5S8</accession>